<feature type="transmembrane region" description="Helical" evidence="1">
    <location>
        <begin position="309"/>
        <end position="332"/>
    </location>
</feature>
<protein>
    <submittedName>
        <fullName evidence="3">Uncharacterized protein</fullName>
    </submittedName>
</protein>
<dbReference type="Proteomes" id="UP000663866">
    <property type="component" value="Unassembled WGS sequence"/>
</dbReference>
<dbReference type="AlphaFoldDB" id="A0A819G1M3"/>
<evidence type="ECO:0000256" key="2">
    <source>
        <dbReference type="SAM" id="SignalP"/>
    </source>
</evidence>
<evidence type="ECO:0000313" key="5">
    <source>
        <dbReference type="Proteomes" id="UP000663866"/>
    </source>
</evidence>
<keyword evidence="1" id="KW-0472">Membrane</keyword>
<keyword evidence="1" id="KW-1133">Transmembrane helix</keyword>
<accession>A0A819G1M3</accession>
<dbReference type="EMBL" id="CAJOBF010001434">
    <property type="protein sequence ID" value="CAF3950354.1"/>
    <property type="molecule type" value="Genomic_DNA"/>
</dbReference>
<evidence type="ECO:0000313" key="4">
    <source>
        <dbReference type="EMBL" id="CAF3950354.1"/>
    </source>
</evidence>
<dbReference type="Proteomes" id="UP000663842">
    <property type="component" value="Unassembled WGS sequence"/>
</dbReference>
<gene>
    <name evidence="3" type="ORF">OVN521_LOCUS8318</name>
    <name evidence="4" type="ORF">UXM345_LOCUS13299</name>
</gene>
<evidence type="ECO:0000313" key="3">
    <source>
        <dbReference type="EMBL" id="CAF3878255.1"/>
    </source>
</evidence>
<keyword evidence="1" id="KW-0812">Transmembrane</keyword>
<comment type="caution">
    <text evidence="3">The sequence shown here is derived from an EMBL/GenBank/DDBJ whole genome shotgun (WGS) entry which is preliminary data.</text>
</comment>
<proteinExistence type="predicted"/>
<feature type="signal peptide" evidence="2">
    <location>
        <begin position="1"/>
        <end position="21"/>
    </location>
</feature>
<reference evidence="3" key="1">
    <citation type="submission" date="2021-02" db="EMBL/GenBank/DDBJ databases">
        <authorList>
            <person name="Nowell W R."/>
        </authorList>
    </citation>
    <scope>NUCLEOTIDE SEQUENCE</scope>
</reference>
<organism evidence="3 5">
    <name type="scientific">Rotaria magnacalcarata</name>
    <dbReference type="NCBI Taxonomy" id="392030"/>
    <lineage>
        <taxon>Eukaryota</taxon>
        <taxon>Metazoa</taxon>
        <taxon>Spiralia</taxon>
        <taxon>Gnathifera</taxon>
        <taxon>Rotifera</taxon>
        <taxon>Eurotatoria</taxon>
        <taxon>Bdelloidea</taxon>
        <taxon>Philodinida</taxon>
        <taxon>Philodinidae</taxon>
        <taxon>Rotaria</taxon>
    </lineage>
</organism>
<keyword evidence="2" id="KW-0732">Signal</keyword>
<evidence type="ECO:0000256" key="1">
    <source>
        <dbReference type="SAM" id="Phobius"/>
    </source>
</evidence>
<feature type="chain" id="PRO_5036235149" evidence="2">
    <location>
        <begin position="22"/>
        <end position="360"/>
    </location>
</feature>
<name>A0A819G1M3_9BILA</name>
<dbReference type="EMBL" id="CAJOBG010000965">
    <property type="protein sequence ID" value="CAF3878255.1"/>
    <property type="molecule type" value="Genomic_DNA"/>
</dbReference>
<keyword evidence="5" id="KW-1185">Reference proteome</keyword>
<sequence>MISIIILFFIILIFGIQPHHALRCYSCREKKQCGVSFSKNDAIRIIEGSDLYDSCSIIVDSNGITIRDMIQSQNCRSSSNQFCCNHDLCNSLPSPPLPAFTALTCAMSNCKSNRNQCNNSLDYVVYRSSATESCLSIHGDTVHKSYKMGCSPRRTRIKFANGRLISQGLYCCNYPECNQRILRPDEAIRCYTCDSRITGLTDCMILNTSSPYIYKSASSDSSDSCAVNLHKMIVGLAGTDLKTGHHYLSFTIRTFIHNCVNQSFGNVTYGGAAFQGRIQCCSTSLCNIDPLYTNLSVPVPAHAYTISKIVVPISIACLGLIFVIIGITLSIYRFRWKKSNQRYIYTLSSDGARVTLLSSH</sequence>